<protein>
    <submittedName>
        <fullName evidence="1">Uncharacterized protein</fullName>
    </submittedName>
</protein>
<proteinExistence type="predicted"/>
<gene>
    <name evidence="1" type="ORF">A3Q56_03474</name>
</gene>
<dbReference type="Proteomes" id="UP000078046">
    <property type="component" value="Unassembled WGS sequence"/>
</dbReference>
<comment type="caution">
    <text evidence="1">The sequence shown here is derived from an EMBL/GenBank/DDBJ whole genome shotgun (WGS) entry which is preliminary data.</text>
</comment>
<reference evidence="1 2" key="1">
    <citation type="submission" date="2016-04" db="EMBL/GenBank/DDBJ databases">
        <title>The genome of Intoshia linei affirms orthonectids as highly simplified spiralians.</title>
        <authorList>
            <person name="Mikhailov K.V."/>
            <person name="Slusarev G.S."/>
            <person name="Nikitin M.A."/>
            <person name="Logacheva M.D."/>
            <person name="Penin A."/>
            <person name="Aleoshin V."/>
            <person name="Panchin Y.V."/>
        </authorList>
    </citation>
    <scope>NUCLEOTIDE SEQUENCE [LARGE SCALE GENOMIC DNA]</scope>
    <source>
        <strain evidence="1">Intl2013</strain>
        <tissue evidence="1">Whole animal</tissue>
    </source>
</reference>
<dbReference type="AlphaFoldDB" id="A0A177B3B9"/>
<name>A0A177B3B9_9BILA</name>
<evidence type="ECO:0000313" key="2">
    <source>
        <dbReference type="Proteomes" id="UP000078046"/>
    </source>
</evidence>
<evidence type="ECO:0000313" key="1">
    <source>
        <dbReference type="EMBL" id="OAF68775.1"/>
    </source>
</evidence>
<accession>A0A177B3B9</accession>
<organism evidence="1 2">
    <name type="scientific">Intoshia linei</name>
    <dbReference type="NCBI Taxonomy" id="1819745"/>
    <lineage>
        <taxon>Eukaryota</taxon>
        <taxon>Metazoa</taxon>
        <taxon>Spiralia</taxon>
        <taxon>Lophotrochozoa</taxon>
        <taxon>Mesozoa</taxon>
        <taxon>Orthonectida</taxon>
        <taxon>Rhopaluridae</taxon>
        <taxon>Intoshia</taxon>
    </lineage>
</organism>
<keyword evidence="2" id="KW-1185">Reference proteome</keyword>
<dbReference type="EMBL" id="LWCA01000389">
    <property type="protein sequence ID" value="OAF68775.1"/>
    <property type="molecule type" value="Genomic_DNA"/>
</dbReference>
<sequence length="214" mass="25543">MPTTRDNLFQIQKKIKKKYQIQNKHEILQINPTRTKNHYVDFTCDNLNYNQNLHTNADLSLSRDAADIKIDSTHLKNENIYKSTRTNLLNHQTQFLEKFKFEYVYLTPGVNLNDILKKRKKRLKFKYLDSVIKTKTKNVSKSKTNVYFSNVVDTTRESSLKCNPCNFETTESIKIHPTSRKPYKTIYEYIQNFLVHIFHFISRFRYKDTKSSIN</sequence>